<feature type="domain" description="Bacterial Ig-like" evidence="2">
    <location>
        <begin position="174"/>
        <end position="228"/>
    </location>
</feature>
<dbReference type="EMBL" id="LZFO01000004">
    <property type="protein sequence ID" value="OFI07251.1"/>
    <property type="molecule type" value="Genomic_DNA"/>
</dbReference>
<evidence type="ECO:0000259" key="3">
    <source>
        <dbReference type="Pfam" id="PF13205"/>
    </source>
</evidence>
<gene>
    <name evidence="4" type="ORF">CLOACE_04440</name>
</gene>
<sequence length="414" mass="47851">MIHKFKNFLVLLSIVFCIQFVFNYNVHAYNNLNNSENANERIVSEDISKKDINNGNLVSRLNEDEEEDFCIFPIKSGVENNKSWKVHFNKPVRESSLYDNVKIIDKSNSEEIKIKLSLENDRILIVSPLENYDYGKIYCLTISKFVRSKDDTILNNSVKMDFQLDNIIKDIPTAEVTINQEDEFKFPSTVSALMSDGSNKDFKVTWDNCNVCTSFPGNYTFYGNVKNYKNKVVLNLKINPFVNVEKISNNKIVQSKEQTNLYNYLMNHNNRESVLKRAIQLHDGDPSNTCVYFASEALRRSGVNLPNSVCNTGKLNNETIKNYSLSYQLKSRGWCVSKDLSQLLPGDICFTTCDSGGRPTHVYTFMKWVKKDDYSYAYICDNQGYEYNNSYHKRNIKIATSSKDAFNYFMYKPC</sequence>
<name>A0A1E8F1B4_9CLOT</name>
<feature type="domain" description="SbsA Ig-like" evidence="3">
    <location>
        <begin position="76"/>
        <end position="162"/>
    </location>
</feature>
<evidence type="ECO:0000259" key="2">
    <source>
        <dbReference type="Pfam" id="PF07532"/>
    </source>
</evidence>
<evidence type="ECO:0000313" key="4">
    <source>
        <dbReference type="EMBL" id="OFI07251.1"/>
    </source>
</evidence>
<keyword evidence="5" id="KW-1185">Reference proteome</keyword>
<dbReference type="Proteomes" id="UP000175744">
    <property type="component" value="Unassembled WGS sequence"/>
</dbReference>
<dbReference type="OrthoDB" id="1938239at2"/>
<dbReference type="STRING" id="1121290.CLAOCE_04440"/>
<dbReference type="Pfam" id="PF07532">
    <property type="entry name" value="Big_4"/>
    <property type="match status" value="1"/>
</dbReference>
<dbReference type="Pfam" id="PF13205">
    <property type="entry name" value="Big_5"/>
    <property type="match status" value="1"/>
</dbReference>
<reference evidence="4 5" key="1">
    <citation type="submission" date="2016-06" db="EMBL/GenBank/DDBJ databases">
        <title>Genome sequence of Clostridium acetireducens DSM 10703.</title>
        <authorList>
            <person name="Poehlein A."/>
            <person name="Fluechter S."/>
            <person name="Duerre P."/>
            <person name="Daniel R."/>
        </authorList>
    </citation>
    <scope>NUCLEOTIDE SEQUENCE [LARGE SCALE GENOMIC DNA]</scope>
    <source>
        <strain evidence="4 5">DSM 10703</strain>
    </source>
</reference>
<dbReference type="RefSeq" id="WP_084027514.1">
    <property type="nucleotide sequence ID" value="NZ_LZFO01000004.1"/>
</dbReference>
<proteinExistence type="predicted"/>
<organism evidence="4 5">
    <name type="scientific">Clostridium acetireducens DSM 10703</name>
    <dbReference type="NCBI Taxonomy" id="1121290"/>
    <lineage>
        <taxon>Bacteria</taxon>
        <taxon>Bacillati</taxon>
        <taxon>Bacillota</taxon>
        <taxon>Clostridia</taxon>
        <taxon>Eubacteriales</taxon>
        <taxon>Clostridiaceae</taxon>
        <taxon>Clostridium</taxon>
    </lineage>
</organism>
<protein>
    <submittedName>
        <fullName evidence="4">Bacterial Ig-like domain protein</fullName>
    </submittedName>
</protein>
<evidence type="ECO:0000256" key="1">
    <source>
        <dbReference type="ARBA" id="ARBA00022729"/>
    </source>
</evidence>
<comment type="caution">
    <text evidence="4">The sequence shown here is derived from an EMBL/GenBank/DDBJ whole genome shotgun (WGS) entry which is preliminary data.</text>
</comment>
<dbReference type="AlphaFoldDB" id="A0A1E8F1B4"/>
<keyword evidence="1" id="KW-0732">Signal</keyword>
<dbReference type="InterPro" id="IPR032812">
    <property type="entry name" value="SbsA_Ig"/>
</dbReference>
<accession>A0A1E8F1B4</accession>
<dbReference type="InterPro" id="IPR011081">
    <property type="entry name" value="Big_4"/>
</dbReference>
<dbReference type="PATRIC" id="fig|1121290.3.peg.448"/>
<evidence type="ECO:0000313" key="5">
    <source>
        <dbReference type="Proteomes" id="UP000175744"/>
    </source>
</evidence>